<evidence type="ECO:0000313" key="2">
    <source>
        <dbReference type="Proteomes" id="UP000228767"/>
    </source>
</evidence>
<dbReference type="Gene3D" id="1.10.1510.10">
    <property type="entry name" value="Uncharacterised protein YqeY/AIM41 PF09424, N-terminal domain"/>
    <property type="match status" value="1"/>
</dbReference>
<dbReference type="InterPro" id="IPR019004">
    <property type="entry name" value="YqeY/Aim41"/>
</dbReference>
<dbReference type="AlphaFoldDB" id="A0A2H0REB1"/>
<protein>
    <submittedName>
        <fullName evidence="1">Glutamyl-tRNA amidotransferase</fullName>
    </submittedName>
</protein>
<dbReference type="InterPro" id="IPR003789">
    <property type="entry name" value="Asn/Gln_tRNA_amidoTrase-B-like"/>
</dbReference>
<dbReference type="InterPro" id="IPR042184">
    <property type="entry name" value="YqeY/Aim41_N"/>
</dbReference>
<dbReference type="GO" id="GO:0016740">
    <property type="term" value="F:transferase activity"/>
    <property type="evidence" value="ECO:0007669"/>
    <property type="project" value="UniProtKB-KW"/>
</dbReference>
<proteinExistence type="predicted"/>
<sequence length="150" mass="16627">MIQDDIRNEIKQAMLAKEETRLSVLRGLLAAFVNELVATKRKPDELLSDEEALGVIRRQVKQRKDSIEQYTKGKRPDLAEAEQAELELLEAYLPKIMSRDEIRPIAEAKLAEMGALDKSKSGILVGAIMKELKGKADGGDVKAVAEELLA</sequence>
<name>A0A2H0REB1_9BACT</name>
<dbReference type="Proteomes" id="UP000228767">
    <property type="component" value="Unassembled WGS sequence"/>
</dbReference>
<dbReference type="Pfam" id="PF09424">
    <property type="entry name" value="YqeY"/>
    <property type="match status" value="1"/>
</dbReference>
<dbReference type="SUPFAM" id="SSF89095">
    <property type="entry name" value="GatB/YqeY motif"/>
    <property type="match status" value="1"/>
</dbReference>
<dbReference type="GO" id="GO:0016884">
    <property type="term" value="F:carbon-nitrogen ligase activity, with glutamine as amido-N-donor"/>
    <property type="evidence" value="ECO:0007669"/>
    <property type="project" value="InterPro"/>
</dbReference>
<gene>
    <name evidence="1" type="ORF">COV10_02340</name>
</gene>
<keyword evidence="1" id="KW-0808">Transferase</keyword>
<dbReference type="EMBL" id="PCYI01000017">
    <property type="protein sequence ID" value="PIR44892.1"/>
    <property type="molecule type" value="Genomic_DNA"/>
</dbReference>
<dbReference type="InterPro" id="IPR023168">
    <property type="entry name" value="GatB_Yqey_C_2"/>
</dbReference>
<reference evidence="1 2" key="1">
    <citation type="submission" date="2017-09" db="EMBL/GenBank/DDBJ databases">
        <title>Depth-based differentiation of microbial function through sediment-hosted aquifers and enrichment of novel symbionts in the deep terrestrial subsurface.</title>
        <authorList>
            <person name="Probst A.J."/>
            <person name="Ladd B."/>
            <person name="Jarett J.K."/>
            <person name="Geller-Mcgrath D.E."/>
            <person name="Sieber C.M."/>
            <person name="Emerson J.B."/>
            <person name="Anantharaman K."/>
            <person name="Thomas B.C."/>
            <person name="Malmstrom R."/>
            <person name="Stieglmeier M."/>
            <person name="Klingl A."/>
            <person name="Woyke T."/>
            <person name="Ryan C.M."/>
            <person name="Banfield J.F."/>
        </authorList>
    </citation>
    <scope>NUCLEOTIDE SEQUENCE [LARGE SCALE GENOMIC DNA]</scope>
    <source>
        <strain evidence="1">CG10_big_fil_rev_8_21_14_0_10_51_16</strain>
    </source>
</reference>
<dbReference type="PANTHER" id="PTHR28055">
    <property type="entry name" value="ALTERED INHERITANCE OF MITOCHONDRIA PROTEIN 41, MITOCHONDRIAL"/>
    <property type="match status" value="1"/>
</dbReference>
<accession>A0A2H0REB1</accession>
<organism evidence="1 2">
    <name type="scientific">Candidatus Vogelbacteria bacterium CG10_big_fil_rev_8_21_14_0_10_51_16</name>
    <dbReference type="NCBI Taxonomy" id="1975045"/>
    <lineage>
        <taxon>Bacteria</taxon>
        <taxon>Candidatus Vogeliibacteriota</taxon>
    </lineage>
</organism>
<evidence type="ECO:0000313" key="1">
    <source>
        <dbReference type="EMBL" id="PIR44892.1"/>
    </source>
</evidence>
<dbReference type="PANTHER" id="PTHR28055:SF1">
    <property type="entry name" value="ALTERED INHERITANCE OF MITOCHONDRIA PROTEIN 41, MITOCHONDRIAL"/>
    <property type="match status" value="1"/>
</dbReference>
<dbReference type="Gene3D" id="1.10.10.410">
    <property type="match status" value="1"/>
</dbReference>
<comment type="caution">
    <text evidence="1">The sequence shown here is derived from an EMBL/GenBank/DDBJ whole genome shotgun (WGS) entry which is preliminary data.</text>
</comment>